<evidence type="ECO:0000313" key="4">
    <source>
        <dbReference type="EMBL" id="PWW82202.1"/>
    </source>
</evidence>
<proteinExistence type="inferred from homology"/>
<dbReference type="PIRSF" id="PIRSF016184">
    <property type="entry name" value="PhzC_PhzF"/>
    <property type="match status" value="1"/>
</dbReference>
<reference evidence="5" key="1">
    <citation type="submission" date="2017-10" db="EMBL/GenBank/DDBJ databases">
        <authorList>
            <person name="Gaisin V.A."/>
            <person name="Rysina M.S."/>
            <person name="Grouzdev D.S."/>
        </authorList>
    </citation>
    <scope>NUCLEOTIDE SEQUENCE [LARGE SCALE GENOMIC DNA]</scope>
    <source>
        <strain evidence="5">V1</strain>
    </source>
</reference>
<dbReference type="Pfam" id="PF02567">
    <property type="entry name" value="PhzC-PhzF"/>
    <property type="match status" value="1"/>
</dbReference>
<keyword evidence="2 4" id="KW-0413">Isomerase</keyword>
<dbReference type="PANTHER" id="PTHR13774:SF17">
    <property type="entry name" value="PHENAZINE BIOSYNTHESIS-LIKE DOMAIN-CONTAINING PROTEIN"/>
    <property type="match status" value="1"/>
</dbReference>
<dbReference type="EMBL" id="PDNZ01000004">
    <property type="protein sequence ID" value="PWW82202.1"/>
    <property type="molecule type" value="Genomic_DNA"/>
</dbReference>
<dbReference type="GO" id="GO:0005737">
    <property type="term" value="C:cytoplasm"/>
    <property type="evidence" value="ECO:0007669"/>
    <property type="project" value="TreeGrafter"/>
</dbReference>
<feature type="active site" evidence="3">
    <location>
        <position position="46"/>
    </location>
</feature>
<dbReference type="GO" id="GO:0016853">
    <property type="term" value="F:isomerase activity"/>
    <property type="evidence" value="ECO:0007669"/>
    <property type="project" value="UniProtKB-KW"/>
</dbReference>
<comment type="similarity">
    <text evidence="1">Belongs to the PhzF family.</text>
</comment>
<evidence type="ECO:0000313" key="5">
    <source>
        <dbReference type="Proteomes" id="UP000246278"/>
    </source>
</evidence>
<evidence type="ECO:0000256" key="2">
    <source>
        <dbReference type="ARBA" id="ARBA00023235"/>
    </source>
</evidence>
<dbReference type="AlphaFoldDB" id="A0A317T698"/>
<dbReference type="NCBIfam" id="TIGR00654">
    <property type="entry name" value="PhzF_family"/>
    <property type="match status" value="1"/>
</dbReference>
<sequence length="259" mass="28575">MHIPFYQINSFARGPFSGNPAGVCLLEKWLPDALLQSIAAENNLSETAFLVPRENDYDIRWFSPLVEVDLCGHGTLASAHLIFNVLNKDAEKVMFMSKSGCLSVERRDGLLWLDFPSRKPSPCVVPDGLETALGIVPSCVLAARDLMVVFDDEQTVRELEPDIEGVARLNYHGLILTAPGSRSDFVSRFFAPRVGVPEDPVTGSAHCTLIPYWAERLDKPVLCALQLSRRGGELFCKDRMERVSIGGNAMTYCSGTITI</sequence>
<dbReference type="SUPFAM" id="SSF54506">
    <property type="entry name" value="Diaminopimelate epimerase-like"/>
    <property type="match status" value="1"/>
</dbReference>
<name>A0A317T698_9CHLB</name>
<organism evidence="4 5">
    <name type="scientific">Prosthecochloris marina</name>
    <dbReference type="NCBI Taxonomy" id="2017681"/>
    <lineage>
        <taxon>Bacteria</taxon>
        <taxon>Pseudomonadati</taxon>
        <taxon>Chlorobiota</taxon>
        <taxon>Chlorobiia</taxon>
        <taxon>Chlorobiales</taxon>
        <taxon>Chlorobiaceae</taxon>
        <taxon>Prosthecochloris</taxon>
    </lineage>
</organism>
<accession>A0A317T698</accession>
<evidence type="ECO:0000256" key="1">
    <source>
        <dbReference type="ARBA" id="ARBA00008270"/>
    </source>
</evidence>
<dbReference type="OrthoDB" id="9788221at2"/>
<protein>
    <submittedName>
        <fullName evidence="4">Isomerase</fullName>
    </submittedName>
</protein>
<keyword evidence="5" id="KW-1185">Reference proteome</keyword>
<comment type="caution">
    <text evidence="4">The sequence shown here is derived from an EMBL/GenBank/DDBJ whole genome shotgun (WGS) entry which is preliminary data.</text>
</comment>
<dbReference type="Proteomes" id="UP000246278">
    <property type="component" value="Unassembled WGS sequence"/>
</dbReference>
<dbReference type="InterPro" id="IPR003719">
    <property type="entry name" value="Phenazine_PhzF-like"/>
</dbReference>
<gene>
    <name evidence="4" type="ORF">CR164_06295</name>
</gene>
<dbReference type="Gene3D" id="3.10.310.10">
    <property type="entry name" value="Diaminopimelate Epimerase, Chain A, domain 1"/>
    <property type="match status" value="2"/>
</dbReference>
<dbReference type="PANTHER" id="PTHR13774">
    <property type="entry name" value="PHENAZINE BIOSYNTHESIS PROTEIN"/>
    <property type="match status" value="1"/>
</dbReference>
<evidence type="ECO:0000256" key="3">
    <source>
        <dbReference type="PIRSR" id="PIRSR016184-1"/>
    </source>
</evidence>